<comment type="caution">
    <text evidence="4">The sequence shown here is derived from an EMBL/GenBank/DDBJ whole genome shotgun (WGS) entry which is preliminary data.</text>
</comment>
<dbReference type="SUPFAM" id="SSF69318">
    <property type="entry name" value="Integrin alpha N-terminal domain"/>
    <property type="match status" value="1"/>
</dbReference>
<name>A0ABT9PF64_9ACTO</name>
<organism evidence="4 5">
    <name type="scientific">Trueperella abortisuis</name>
    <dbReference type="NCBI Taxonomy" id="445930"/>
    <lineage>
        <taxon>Bacteria</taxon>
        <taxon>Bacillati</taxon>
        <taxon>Actinomycetota</taxon>
        <taxon>Actinomycetes</taxon>
        <taxon>Actinomycetales</taxon>
        <taxon>Actinomycetaceae</taxon>
        <taxon>Trueperella</taxon>
    </lineage>
</organism>
<dbReference type="SUPFAM" id="SSF55816">
    <property type="entry name" value="5'-nucleotidase (syn. UDP-sugar hydrolase), C-terminal domain"/>
    <property type="match status" value="1"/>
</dbReference>
<dbReference type="InterPro" id="IPR006179">
    <property type="entry name" value="5_nucleotidase/apyrase"/>
</dbReference>
<dbReference type="Gene3D" id="3.90.780.10">
    <property type="entry name" value="5'-Nucleotidase, C-terminal domain"/>
    <property type="match status" value="1"/>
</dbReference>
<dbReference type="RefSeq" id="WP_296931550.1">
    <property type="nucleotide sequence ID" value="NZ_JAUSQL010000001.1"/>
</dbReference>
<dbReference type="GO" id="GO:0008253">
    <property type="term" value="F:5'-nucleotidase activity"/>
    <property type="evidence" value="ECO:0007669"/>
    <property type="project" value="UniProtKB-EC"/>
</dbReference>
<keyword evidence="5" id="KW-1185">Reference proteome</keyword>
<feature type="domain" description="5'-Nucleotidase C-terminal" evidence="3">
    <location>
        <begin position="378"/>
        <end position="535"/>
    </location>
</feature>
<evidence type="ECO:0000256" key="2">
    <source>
        <dbReference type="SAM" id="SignalP"/>
    </source>
</evidence>
<sequence>MRRAKRLIVGSVATASLILSPTLALATTAGNDAAIPAGNDAAAPTTETQAGSDVVVLDLYNLTDIHGHIEQVTSKDKQGNVKVTEAGLSAMSCYVKRAKTQNPNSQLLLLGDNIGASPFTSGSQHDNPTIKALNQMGVFASTIGNHEFDKGQDVLRARFTGGVVDGVTYEKVGFPYLGANVHGLTGLGSYEVWTSPSGVKVAFIGAIEDDADTKVFPGTFAGMTFSKPVPVINDLAKQIKTKGEADVVIAMYDNDVERSYPKMGEYVDGIMGGDTHKPYYFTKVATESGHVLSATASGSFTDNLSNLQITYDKKTGKVIDSQAVQISAAEVATCGDDPAVKAVVDEAKAAANEAGSKVIADGAGNFSRGYQKTIKGEAVTRGENRGTESTIGGLIADAMHETFTTLEGTPIDIGIINAGGIRADLLPKDGKVTVADVFKVQPFSNEVGYVKMTGAQFKTLLEQQWKELGKDSSRPMLKLGLSKNVSYTFDPTKPRGERVTSILIDGKPIDPAATYSVASVTFLLSGGDSFDVLKDPAIATTLTTIPNKLDRDVFGSYLEKNPKVQPRAAKQSVGVSIAADVSGNTASAKVALRGLSFSGEGEARTDTVTVKLGDVTATAKVNNTLEDANAANENAIVTADGVGYLDTPVSLSATAQCTTATTVHLPLTVTSDTGAVLVGEAAGLGVDVACTPAGGSQDEGGSTGGEQPGTQCAVMDRPATPPRATPPHATGKLGEATGDSFADLWFVDGSGTVHFYAGNSEGFYRRGVVMCGPTDIVDLAAMPDLNGDGRADVLARYANGDAYYMYSSGEGFLTKGVKAGHGWAGMDNVSYAGKLGSSGDTYVVARQVATGDLYRYTVSRSGLHSGVKIGHGWGSMRFVLAPGQFTGSALGDLVAIRDDGAMFAYAGATDGRVYSVGQIGHGWQAFTHASIPGDINGDGTFDLVAVRNDGAMFSYSNKGNGWWGPAKQVGHGWSRIGAIS</sequence>
<dbReference type="EMBL" id="JAUSQL010000001">
    <property type="protein sequence ID" value="MDP9831349.1"/>
    <property type="molecule type" value="Genomic_DNA"/>
</dbReference>
<protein>
    <submittedName>
        <fullName evidence="4">5'-nucleotidase</fullName>
        <ecNumber evidence="4">3.1.3.5</ecNumber>
    </submittedName>
</protein>
<dbReference type="InterPro" id="IPR036907">
    <property type="entry name" value="5'-Nucleotdase_C_sf"/>
</dbReference>
<feature type="chain" id="PRO_5045919553" evidence="2">
    <location>
        <begin position="27"/>
        <end position="980"/>
    </location>
</feature>
<dbReference type="PANTHER" id="PTHR11575:SF24">
    <property type="entry name" value="5'-NUCLEOTIDASE"/>
    <property type="match status" value="1"/>
</dbReference>
<dbReference type="SUPFAM" id="SSF56300">
    <property type="entry name" value="Metallo-dependent phosphatases"/>
    <property type="match status" value="1"/>
</dbReference>
<feature type="region of interest" description="Disordered" evidence="1">
    <location>
        <begin position="693"/>
        <end position="733"/>
    </location>
</feature>
<dbReference type="PRINTS" id="PR01607">
    <property type="entry name" value="APYRASEFAMLY"/>
</dbReference>
<proteinExistence type="predicted"/>
<dbReference type="InterPro" id="IPR008334">
    <property type="entry name" value="5'-Nucleotdase_C"/>
</dbReference>
<dbReference type="Pfam" id="PF02872">
    <property type="entry name" value="5_nucleotid_C"/>
    <property type="match status" value="1"/>
</dbReference>
<dbReference type="Gene3D" id="3.60.21.10">
    <property type="match status" value="1"/>
</dbReference>
<dbReference type="InterPro" id="IPR028994">
    <property type="entry name" value="Integrin_alpha_N"/>
</dbReference>
<evidence type="ECO:0000313" key="4">
    <source>
        <dbReference type="EMBL" id="MDP9831349.1"/>
    </source>
</evidence>
<reference evidence="4 5" key="1">
    <citation type="submission" date="2023-07" db="EMBL/GenBank/DDBJ databases">
        <title>Sequencing the genomes of 1000 actinobacteria strains.</title>
        <authorList>
            <person name="Klenk H.-P."/>
        </authorList>
    </citation>
    <scope>NUCLEOTIDE SEQUENCE [LARGE SCALE GENOMIC DNA]</scope>
    <source>
        <strain evidence="4 5">DSM 19515</strain>
    </source>
</reference>
<dbReference type="EC" id="3.1.3.5" evidence="4"/>
<evidence type="ECO:0000313" key="5">
    <source>
        <dbReference type="Proteomes" id="UP001230145"/>
    </source>
</evidence>
<feature type="compositionally biased region" description="Gly residues" evidence="1">
    <location>
        <begin position="697"/>
        <end position="707"/>
    </location>
</feature>
<gene>
    <name evidence="4" type="ORF">J2S45_000028</name>
</gene>
<evidence type="ECO:0000259" key="3">
    <source>
        <dbReference type="Pfam" id="PF02872"/>
    </source>
</evidence>
<accession>A0ABT9PF64</accession>
<dbReference type="InterPro" id="IPR029052">
    <property type="entry name" value="Metallo-depent_PP-like"/>
</dbReference>
<dbReference type="PANTHER" id="PTHR11575">
    <property type="entry name" value="5'-NUCLEOTIDASE-RELATED"/>
    <property type="match status" value="1"/>
</dbReference>
<keyword evidence="2" id="KW-0732">Signal</keyword>
<keyword evidence="4" id="KW-0378">Hydrolase</keyword>
<evidence type="ECO:0000256" key="1">
    <source>
        <dbReference type="SAM" id="MobiDB-lite"/>
    </source>
</evidence>
<feature type="signal peptide" evidence="2">
    <location>
        <begin position="1"/>
        <end position="26"/>
    </location>
</feature>
<dbReference type="Proteomes" id="UP001230145">
    <property type="component" value="Unassembled WGS sequence"/>
</dbReference>